<sequence length="73" mass="8313">MRELGQPSSPILVSFKYKDLASDISDRRVNVFKIGMHPNGYLYYEGHCSAANAFRTFKSDRIVQTVTLIDTDK</sequence>
<organism evidence="2 3">
    <name type="scientific">Sapientia aquatica</name>
    <dbReference type="NCBI Taxonomy" id="1549640"/>
    <lineage>
        <taxon>Bacteria</taxon>
        <taxon>Pseudomonadati</taxon>
        <taxon>Pseudomonadota</taxon>
        <taxon>Betaproteobacteria</taxon>
        <taxon>Burkholderiales</taxon>
        <taxon>Oxalobacteraceae</taxon>
        <taxon>Sapientia</taxon>
    </lineage>
</organism>
<name>A0A4R5VMQ1_9BURK</name>
<reference evidence="2 3" key="1">
    <citation type="submission" date="2019-03" db="EMBL/GenBank/DDBJ databases">
        <title>Sapientia aquatica gen. nov., sp. nov., isolated from a crater lake.</title>
        <authorList>
            <person name="Felfoldi T."/>
            <person name="Szabo A."/>
            <person name="Toth E."/>
            <person name="Schumann P."/>
            <person name="Keki Z."/>
            <person name="Marialigeti K."/>
            <person name="Mathe I."/>
        </authorList>
    </citation>
    <scope>NUCLEOTIDE SEQUENCE [LARGE SCALE GENOMIC DNA]</scope>
    <source>
        <strain evidence="2 3">SA-152</strain>
    </source>
</reference>
<accession>A0A4R5VMQ1</accession>
<proteinExistence type="predicted"/>
<dbReference type="OrthoDB" id="9807255at2"/>
<dbReference type="Proteomes" id="UP000294829">
    <property type="component" value="Unassembled WGS sequence"/>
</dbReference>
<keyword evidence="3" id="KW-1185">Reference proteome</keyword>
<comment type="caution">
    <text evidence="2">The sequence shown here is derived from an EMBL/GenBank/DDBJ whole genome shotgun (WGS) entry which is preliminary data.</text>
</comment>
<feature type="domain" description="WYL" evidence="1">
    <location>
        <begin position="13"/>
        <end position="64"/>
    </location>
</feature>
<protein>
    <submittedName>
        <fullName evidence="2">WYL domain-containing protein</fullName>
    </submittedName>
</protein>
<dbReference type="EMBL" id="SMYL01000026">
    <property type="protein sequence ID" value="TDK59260.1"/>
    <property type="molecule type" value="Genomic_DNA"/>
</dbReference>
<evidence type="ECO:0000313" key="3">
    <source>
        <dbReference type="Proteomes" id="UP000294829"/>
    </source>
</evidence>
<evidence type="ECO:0000259" key="1">
    <source>
        <dbReference type="Pfam" id="PF13280"/>
    </source>
</evidence>
<dbReference type="RefSeq" id="WP_133331457.1">
    <property type="nucleotide sequence ID" value="NZ_SMYL01000026.1"/>
</dbReference>
<gene>
    <name evidence="2" type="ORF">E2I14_18875</name>
</gene>
<dbReference type="AlphaFoldDB" id="A0A4R5VMQ1"/>
<evidence type="ECO:0000313" key="2">
    <source>
        <dbReference type="EMBL" id="TDK59260.1"/>
    </source>
</evidence>
<dbReference type="Pfam" id="PF13280">
    <property type="entry name" value="WYL"/>
    <property type="match status" value="1"/>
</dbReference>
<dbReference type="InterPro" id="IPR026881">
    <property type="entry name" value="WYL_dom"/>
</dbReference>